<reference evidence="6 7" key="1">
    <citation type="submission" date="2019-02" db="EMBL/GenBank/DDBJ databases">
        <title>Genomic Encyclopedia of Type Strains, Phase IV (KMG-IV): sequencing the most valuable type-strain genomes for metagenomic binning, comparative biology and taxonomic classification.</title>
        <authorList>
            <person name="Goeker M."/>
        </authorList>
    </citation>
    <scope>NUCLEOTIDE SEQUENCE [LARGE SCALE GENOMIC DNA]</scope>
    <source>
        <strain evidence="6 7">DSM 19570</strain>
    </source>
</reference>
<accession>A0A4Q7V9L4</accession>
<gene>
    <name evidence="6" type="ORF">EV670_3542</name>
</gene>
<name>A0A4Q7V9L4_9BURK</name>
<organism evidence="6 7">
    <name type="scientific">Rivibacter subsaxonicus</name>
    <dbReference type="NCBI Taxonomy" id="457575"/>
    <lineage>
        <taxon>Bacteria</taxon>
        <taxon>Pseudomonadati</taxon>
        <taxon>Pseudomonadota</taxon>
        <taxon>Betaproteobacteria</taxon>
        <taxon>Burkholderiales</taxon>
        <taxon>Rivibacter</taxon>
    </lineage>
</organism>
<evidence type="ECO:0000313" key="7">
    <source>
        <dbReference type="Proteomes" id="UP000293671"/>
    </source>
</evidence>
<dbReference type="Proteomes" id="UP000293671">
    <property type="component" value="Unassembled WGS sequence"/>
</dbReference>
<dbReference type="Gene3D" id="1.10.357.10">
    <property type="entry name" value="Tetracycline Repressor, domain 2"/>
    <property type="match status" value="1"/>
</dbReference>
<proteinExistence type="predicted"/>
<dbReference type="PANTHER" id="PTHR30055:SF234">
    <property type="entry name" value="HTH-TYPE TRANSCRIPTIONAL REGULATOR BETI"/>
    <property type="match status" value="1"/>
</dbReference>
<keyword evidence="2 4" id="KW-0238">DNA-binding</keyword>
<dbReference type="GO" id="GO:0003700">
    <property type="term" value="F:DNA-binding transcription factor activity"/>
    <property type="evidence" value="ECO:0007669"/>
    <property type="project" value="TreeGrafter"/>
</dbReference>
<dbReference type="Pfam" id="PF00440">
    <property type="entry name" value="TetR_N"/>
    <property type="match status" value="1"/>
</dbReference>
<dbReference type="PROSITE" id="PS50977">
    <property type="entry name" value="HTH_TETR_2"/>
    <property type="match status" value="1"/>
</dbReference>
<evidence type="ECO:0000256" key="2">
    <source>
        <dbReference type="ARBA" id="ARBA00023125"/>
    </source>
</evidence>
<keyword evidence="3" id="KW-0804">Transcription</keyword>
<keyword evidence="7" id="KW-1185">Reference proteome</keyword>
<feature type="DNA-binding region" description="H-T-H motif" evidence="4">
    <location>
        <begin position="49"/>
        <end position="68"/>
    </location>
</feature>
<evidence type="ECO:0000259" key="5">
    <source>
        <dbReference type="PROSITE" id="PS50977"/>
    </source>
</evidence>
<comment type="caution">
    <text evidence="6">The sequence shown here is derived from an EMBL/GenBank/DDBJ whole genome shotgun (WGS) entry which is preliminary data.</text>
</comment>
<protein>
    <submittedName>
        <fullName evidence="6">TetR family transcriptional regulator</fullName>
    </submittedName>
</protein>
<evidence type="ECO:0000256" key="1">
    <source>
        <dbReference type="ARBA" id="ARBA00023015"/>
    </source>
</evidence>
<dbReference type="OrthoDB" id="270177at2"/>
<evidence type="ECO:0000256" key="4">
    <source>
        <dbReference type="PROSITE-ProRule" id="PRU00335"/>
    </source>
</evidence>
<evidence type="ECO:0000256" key="3">
    <source>
        <dbReference type="ARBA" id="ARBA00023163"/>
    </source>
</evidence>
<sequence>MVTKTARAKKPMTLPRVRRGNVEDAQRMRAALTETALTLFSEGGLDAVSMRGLSARLSISAMTPYHYFADKAELLSALWQHVLKDLHEAVSRAIAARVGARARLRAYIDAFLLYYESHPDEYRLVFLTQHAAHHSENPGADQASIFVELRSLFRRVTSEFAADLGAGVTHLKIAEDLVFIAQLGYLQAALLNRRYPWSERAVLRSACVAQALLMVERCLVDGADGTEAASRS</sequence>
<keyword evidence="1" id="KW-0805">Transcription regulation</keyword>
<dbReference type="RefSeq" id="WP_130434618.1">
    <property type="nucleotide sequence ID" value="NZ_SHKP01000009.1"/>
</dbReference>
<dbReference type="PANTHER" id="PTHR30055">
    <property type="entry name" value="HTH-TYPE TRANSCRIPTIONAL REGULATOR RUTR"/>
    <property type="match status" value="1"/>
</dbReference>
<dbReference type="GO" id="GO:0000976">
    <property type="term" value="F:transcription cis-regulatory region binding"/>
    <property type="evidence" value="ECO:0007669"/>
    <property type="project" value="TreeGrafter"/>
</dbReference>
<evidence type="ECO:0000313" key="6">
    <source>
        <dbReference type="EMBL" id="RZT92564.1"/>
    </source>
</evidence>
<dbReference type="Gene3D" id="1.10.10.60">
    <property type="entry name" value="Homeodomain-like"/>
    <property type="match status" value="1"/>
</dbReference>
<dbReference type="SUPFAM" id="SSF46689">
    <property type="entry name" value="Homeodomain-like"/>
    <property type="match status" value="1"/>
</dbReference>
<dbReference type="InterPro" id="IPR001647">
    <property type="entry name" value="HTH_TetR"/>
</dbReference>
<feature type="domain" description="HTH tetR-type" evidence="5">
    <location>
        <begin position="26"/>
        <end position="86"/>
    </location>
</feature>
<dbReference type="InterPro" id="IPR050109">
    <property type="entry name" value="HTH-type_TetR-like_transc_reg"/>
</dbReference>
<dbReference type="EMBL" id="SHKP01000009">
    <property type="protein sequence ID" value="RZT92564.1"/>
    <property type="molecule type" value="Genomic_DNA"/>
</dbReference>
<dbReference type="AlphaFoldDB" id="A0A4Q7V9L4"/>
<dbReference type="InterPro" id="IPR009057">
    <property type="entry name" value="Homeodomain-like_sf"/>
</dbReference>